<protein>
    <submittedName>
        <fullName evidence="1">Uncharacterized protein</fullName>
    </submittedName>
</protein>
<sequence length="81" mass="8567">MIGITTSKSKIDCFELKSGTILGASIFPSTSLIKATVKATTTNKIARATDAAEVKLNESILSSEQSGARKTTITTRITSFL</sequence>
<accession>A0A396JJN8</accession>
<organism evidence="1">
    <name type="scientific">Medicago truncatula</name>
    <name type="common">Barrel medic</name>
    <name type="synonym">Medicago tribuloides</name>
    <dbReference type="NCBI Taxonomy" id="3880"/>
    <lineage>
        <taxon>Eukaryota</taxon>
        <taxon>Viridiplantae</taxon>
        <taxon>Streptophyta</taxon>
        <taxon>Embryophyta</taxon>
        <taxon>Tracheophyta</taxon>
        <taxon>Spermatophyta</taxon>
        <taxon>Magnoliopsida</taxon>
        <taxon>eudicotyledons</taxon>
        <taxon>Gunneridae</taxon>
        <taxon>Pentapetalae</taxon>
        <taxon>rosids</taxon>
        <taxon>fabids</taxon>
        <taxon>Fabales</taxon>
        <taxon>Fabaceae</taxon>
        <taxon>Papilionoideae</taxon>
        <taxon>50 kb inversion clade</taxon>
        <taxon>NPAAA clade</taxon>
        <taxon>Hologalegina</taxon>
        <taxon>IRL clade</taxon>
        <taxon>Trifolieae</taxon>
        <taxon>Medicago</taxon>
    </lineage>
</organism>
<dbReference type="Proteomes" id="UP000265566">
    <property type="component" value="Chromosome 2"/>
</dbReference>
<dbReference type="AlphaFoldDB" id="A0A396JJN8"/>
<name>A0A396JJN8_MEDTR</name>
<proteinExistence type="predicted"/>
<dbReference type="EMBL" id="PSQE01000002">
    <property type="protein sequence ID" value="RHN76548.1"/>
    <property type="molecule type" value="Genomic_DNA"/>
</dbReference>
<dbReference type="Gramene" id="rna12891">
    <property type="protein sequence ID" value="RHN76548.1"/>
    <property type="gene ID" value="gene12891"/>
</dbReference>
<reference evidence="1" key="1">
    <citation type="journal article" date="2018" name="Nat. Plants">
        <title>Whole-genome landscape of Medicago truncatula symbiotic genes.</title>
        <authorList>
            <person name="Pecrix Y."/>
            <person name="Gamas P."/>
            <person name="Carrere S."/>
        </authorList>
    </citation>
    <scope>NUCLEOTIDE SEQUENCE</scope>
    <source>
        <tissue evidence="1">Leaves</tissue>
    </source>
</reference>
<gene>
    <name evidence="1" type="ORF">MtrunA17_Chr2g0333331</name>
</gene>
<comment type="caution">
    <text evidence="1">The sequence shown here is derived from an EMBL/GenBank/DDBJ whole genome shotgun (WGS) entry which is preliminary data.</text>
</comment>
<evidence type="ECO:0000313" key="1">
    <source>
        <dbReference type="EMBL" id="RHN76548.1"/>
    </source>
</evidence>